<dbReference type="GO" id="GO:0043195">
    <property type="term" value="C:terminal bouton"/>
    <property type="evidence" value="ECO:0007669"/>
    <property type="project" value="TreeGrafter"/>
</dbReference>
<dbReference type="InterPro" id="IPR036259">
    <property type="entry name" value="MFS_trans_sf"/>
</dbReference>
<evidence type="ECO:0008006" key="12">
    <source>
        <dbReference type="Google" id="ProtNLM"/>
    </source>
</evidence>
<dbReference type="GO" id="GO:0015842">
    <property type="term" value="P:aminergic neurotransmitter loading into synaptic vesicle"/>
    <property type="evidence" value="ECO:0007669"/>
    <property type="project" value="TreeGrafter"/>
</dbReference>
<organism evidence="11">
    <name type="scientific">Castor canadensis</name>
    <name type="common">American beaver</name>
    <dbReference type="NCBI Taxonomy" id="51338"/>
    <lineage>
        <taxon>Eukaryota</taxon>
        <taxon>Metazoa</taxon>
        <taxon>Chordata</taxon>
        <taxon>Craniata</taxon>
        <taxon>Vertebrata</taxon>
        <taxon>Euteleostomi</taxon>
        <taxon>Mammalia</taxon>
        <taxon>Eutheria</taxon>
        <taxon>Euarchontoglires</taxon>
        <taxon>Glires</taxon>
        <taxon>Rodentia</taxon>
        <taxon>Castorimorpha</taxon>
        <taxon>Castoridae</taxon>
        <taxon>Castor</taxon>
    </lineage>
</organism>
<evidence type="ECO:0000256" key="7">
    <source>
        <dbReference type="ARBA" id="ARBA00023136"/>
    </source>
</evidence>
<keyword evidence="7 10" id="KW-0472">Membrane</keyword>
<evidence type="ECO:0000256" key="3">
    <source>
        <dbReference type="ARBA" id="ARBA00022448"/>
    </source>
</evidence>
<dbReference type="Ensembl" id="ENSCCNT00000038206.1">
    <property type="protein sequence ID" value="ENSCCNP00000030311.1"/>
    <property type="gene ID" value="ENSCCNG00000029029.1"/>
</dbReference>
<evidence type="ECO:0000256" key="4">
    <source>
        <dbReference type="ARBA" id="ARBA00022692"/>
    </source>
</evidence>
<feature type="transmembrane region" description="Helical" evidence="10">
    <location>
        <begin position="194"/>
        <end position="212"/>
    </location>
</feature>
<feature type="transmembrane region" description="Helical" evidence="10">
    <location>
        <begin position="164"/>
        <end position="182"/>
    </location>
</feature>
<keyword evidence="8" id="KW-0968">Cytoplasmic vesicle</keyword>
<dbReference type="AlphaFoldDB" id="A0A8C0XMT1"/>
<proteinExistence type="predicted"/>
<dbReference type="SUPFAM" id="SSF103473">
    <property type="entry name" value="MFS general substrate transporter"/>
    <property type="match status" value="1"/>
</dbReference>
<feature type="transmembrane region" description="Helical" evidence="10">
    <location>
        <begin position="21"/>
        <end position="45"/>
    </location>
</feature>
<protein>
    <recommendedName>
        <fullName evidence="12">Chromaffin granule amine transporter</fullName>
    </recommendedName>
</protein>
<evidence type="ECO:0000256" key="10">
    <source>
        <dbReference type="SAM" id="Phobius"/>
    </source>
</evidence>
<dbReference type="InterPro" id="IPR050930">
    <property type="entry name" value="MFS_Vesicular_Transporter"/>
</dbReference>
<reference evidence="11" key="1">
    <citation type="submission" date="2023-09" db="UniProtKB">
        <authorList>
            <consortium name="Ensembl"/>
        </authorList>
    </citation>
    <scope>IDENTIFICATION</scope>
</reference>
<evidence type="ECO:0000313" key="11">
    <source>
        <dbReference type="Ensembl" id="ENSCCNP00000030311.1"/>
    </source>
</evidence>
<keyword evidence="4 10" id="KW-0812">Transmembrane</keyword>
<evidence type="ECO:0000256" key="1">
    <source>
        <dbReference type="ARBA" id="ARBA00004141"/>
    </source>
</evidence>
<keyword evidence="6" id="KW-0770">Synapse</keyword>
<dbReference type="Gene3D" id="1.20.1250.20">
    <property type="entry name" value="MFS general substrate transporter like domains"/>
    <property type="match status" value="1"/>
</dbReference>
<name>A0A8C0XMT1_CASCN</name>
<dbReference type="PANTHER" id="PTHR23506:SF31">
    <property type="entry name" value="CHROMAFFIN GRANULE AMINE TRANSPORTER"/>
    <property type="match status" value="1"/>
</dbReference>
<evidence type="ECO:0000256" key="5">
    <source>
        <dbReference type="ARBA" id="ARBA00022989"/>
    </source>
</evidence>
<evidence type="ECO:0000256" key="8">
    <source>
        <dbReference type="ARBA" id="ARBA00023329"/>
    </source>
</evidence>
<sequence length="317" mass="34479">MLRAVLDAPQQVLKKGRESRQLVLVVVFVALLLDNMLLTVVVPIVPTFLLAAELKEANSSLHTRRPLSSRQALASPTFSTSFSYFDNTTMAVEESAPRSTAWTNGSSRATSPPVMESSSVNKANCLKGIELLEEENIRVGVLFASKALMQLLVNPFVGPLTNRIGYHIPMFAGFVILFLSTVSKSFRCTETLYANYIIILCSGLGMLASVYTDDYDRGRAMGIALGGLALGVLGKWLLDGDVGSGGLGSCKPFKDGSRRQVSPRPWKTRKYFPSLFQSCVDFFRNITQEADISFSLGSQAAREGLGKGPKPVDPKGR</sequence>
<keyword evidence="3" id="KW-0813">Transport</keyword>
<evidence type="ECO:0000256" key="2">
    <source>
        <dbReference type="ARBA" id="ARBA00004541"/>
    </source>
</evidence>
<dbReference type="GO" id="GO:0030672">
    <property type="term" value="C:synaptic vesicle membrane"/>
    <property type="evidence" value="ECO:0007669"/>
    <property type="project" value="TreeGrafter"/>
</dbReference>
<dbReference type="GO" id="GO:0005335">
    <property type="term" value="F:serotonin:sodium:chloride symporter activity"/>
    <property type="evidence" value="ECO:0007669"/>
    <property type="project" value="TreeGrafter"/>
</dbReference>
<evidence type="ECO:0000256" key="6">
    <source>
        <dbReference type="ARBA" id="ARBA00023018"/>
    </source>
</evidence>
<comment type="subcellular location">
    <subcellularLocation>
        <location evidence="2">Cytoplasmic vesicle</location>
    </subcellularLocation>
    <subcellularLocation>
        <location evidence="1">Membrane</location>
        <topology evidence="1">Multi-pass membrane protein</topology>
    </subcellularLocation>
    <subcellularLocation>
        <location evidence="9">Synapse</location>
    </subcellularLocation>
</comment>
<accession>A0A8C0XMT1</accession>
<dbReference type="PANTHER" id="PTHR23506">
    <property type="entry name" value="GH10249P"/>
    <property type="match status" value="1"/>
</dbReference>
<keyword evidence="5 10" id="KW-1133">Transmembrane helix</keyword>
<evidence type="ECO:0000256" key="9">
    <source>
        <dbReference type="ARBA" id="ARBA00034103"/>
    </source>
</evidence>